<keyword evidence="2" id="KW-1185">Reference proteome</keyword>
<gene>
    <name evidence="1" type="ORF">X975_19826</name>
</gene>
<feature type="non-terminal residue" evidence="1">
    <location>
        <position position="46"/>
    </location>
</feature>
<sequence>ASSGWSTCKEEILGLVDANATDTQAIIFMCEQNRTRSVEDCMKKSG</sequence>
<evidence type="ECO:0000313" key="1">
    <source>
        <dbReference type="EMBL" id="KFM60931.1"/>
    </source>
</evidence>
<feature type="non-terminal residue" evidence="1">
    <location>
        <position position="1"/>
    </location>
</feature>
<name>A0A087T742_STEMI</name>
<dbReference type="EMBL" id="KK113741">
    <property type="protein sequence ID" value="KFM60931.1"/>
    <property type="molecule type" value="Genomic_DNA"/>
</dbReference>
<accession>A0A087T742</accession>
<organism evidence="1 2">
    <name type="scientific">Stegodyphus mimosarum</name>
    <name type="common">African social velvet spider</name>
    <dbReference type="NCBI Taxonomy" id="407821"/>
    <lineage>
        <taxon>Eukaryota</taxon>
        <taxon>Metazoa</taxon>
        <taxon>Ecdysozoa</taxon>
        <taxon>Arthropoda</taxon>
        <taxon>Chelicerata</taxon>
        <taxon>Arachnida</taxon>
        <taxon>Araneae</taxon>
        <taxon>Araneomorphae</taxon>
        <taxon>Entelegynae</taxon>
        <taxon>Eresoidea</taxon>
        <taxon>Eresidae</taxon>
        <taxon>Stegodyphus</taxon>
    </lineage>
</organism>
<evidence type="ECO:0000313" key="2">
    <source>
        <dbReference type="Proteomes" id="UP000054359"/>
    </source>
</evidence>
<proteinExistence type="predicted"/>
<dbReference type="AlphaFoldDB" id="A0A087T742"/>
<reference evidence="1 2" key="1">
    <citation type="submission" date="2013-11" db="EMBL/GenBank/DDBJ databases">
        <title>Genome sequencing of Stegodyphus mimosarum.</title>
        <authorList>
            <person name="Bechsgaard J."/>
        </authorList>
    </citation>
    <scope>NUCLEOTIDE SEQUENCE [LARGE SCALE GENOMIC DNA]</scope>
</reference>
<dbReference type="Proteomes" id="UP000054359">
    <property type="component" value="Unassembled WGS sequence"/>
</dbReference>
<protein>
    <submittedName>
        <fullName evidence="1">Uncharacterized protein</fullName>
    </submittedName>
</protein>
<dbReference type="OrthoDB" id="6429649at2759"/>